<organism evidence="2 3">
    <name type="scientific">Gigaspora margarita</name>
    <dbReference type="NCBI Taxonomy" id="4874"/>
    <lineage>
        <taxon>Eukaryota</taxon>
        <taxon>Fungi</taxon>
        <taxon>Fungi incertae sedis</taxon>
        <taxon>Mucoromycota</taxon>
        <taxon>Glomeromycotina</taxon>
        <taxon>Glomeromycetes</taxon>
        <taxon>Diversisporales</taxon>
        <taxon>Gigasporaceae</taxon>
        <taxon>Gigaspora</taxon>
    </lineage>
</organism>
<keyword evidence="3" id="KW-1185">Reference proteome</keyword>
<feature type="region of interest" description="Disordered" evidence="1">
    <location>
        <begin position="87"/>
        <end position="121"/>
    </location>
</feature>
<proteinExistence type="predicted"/>
<accession>A0A8H3X1J0</accession>
<sequence>MREAMNIDNTYTIHQIVKNTLREASERFSYVVVKGERYRDENGRLIPRRNANYMEFPDIAKEFNMEIDINYYLEKTVGLCARFINNDDKYQPPPSHKVIQLKDSDEKEKQIDIYSQNEAKK</sequence>
<comment type="caution">
    <text evidence="2">The sequence shown here is derived from an EMBL/GenBank/DDBJ whole genome shotgun (WGS) entry which is preliminary data.</text>
</comment>
<dbReference type="EMBL" id="WTPW01002197">
    <property type="protein sequence ID" value="KAF0392177.1"/>
    <property type="molecule type" value="Genomic_DNA"/>
</dbReference>
<name>A0A8H3X1J0_GIGMA</name>
<reference evidence="2 3" key="1">
    <citation type="journal article" date="2019" name="Environ. Microbiol.">
        <title>At the nexus of three kingdoms: the genome of the mycorrhizal fungus Gigaspora margarita provides insights into plant, endobacterial and fungal interactions.</title>
        <authorList>
            <person name="Venice F."/>
            <person name="Ghignone S."/>
            <person name="Salvioli di Fossalunga A."/>
            <person name="Amselem J."/>
            <person name="Novero M."/>
            <person name="Xianan X."/>
            <person name="Sedzielewska Toro K."/>
            <person name="Morin E."/>
            <person name="Lipzen A."/>
            <person name="Grigoriev I.V."/>
            <person name="Henrissat B."/>
            <person name="Martin F.M."/>
            <person name="Bonfante P."/>
        </authorList>
    </citation>
    <scope>NUCLEOTIDE SEQUENCE [LARGE SCALE GENOMIC DNA]</scope>
    <source>
        <strain evidence="2 3">BEG34</strain>
    </source>
</reference>
<evidence type="ECO:0000313" key="3">
    <source>
        <dbReference type="Proteomes" id="UP000439903"/>
    </source>
</evidence>
<evidence type="ECO:0000313" key="2">
    <source>
        <dbReference type="EMBL" id="KAF0392177.1"/>
    </source>
</evidence>
<gene>
    <name evidence="2" type="ORF">F8M41_010575</name>
</gene>
<evidence type="ECO:0000256" key="1">
    <source>
        <dbReference type="SAM" id="MobiDB-lite"/>
    </source>
</evidence>
<dbReference type="AlphaFoldDB" id="A0A8H3X1J0"/>
<dbReference type="OrthoDB" id="2421382at2759"/>
<protein>
    <submittedName>
        <fullName evidence="2">DNA/RNA polymerase</fullName>
    </submittedName>
</protein>
<dbReference type="Proteomes" id="UP000439903">
    <property type="component" value="Unassembled WGS sequence"/>
</dbReference>
<feature type="compositionally biased region" description="Basic and acidic residues" evidence="1">
    <location>
        <begin position="100"/>
        <end position="111"/>
    </location>
</feature>